<comment type="caution">
    <text evidence="1">The sequence shown here is derived from an EMBL/GenBank/DDBJ whole genome shotgun (WGS) entry which is preliminary data.</text>
</comment>
<evidence type="ECO:0000313" key="1">
    <source>
        <dbReference type="EMBL" id="TCT45071.1"/>
    </source>
</evidence>
<reference evidence="1 2" key="1">
    <citation type="submission" date="2019-03" db="EMBL/GenBank/DDBJ databases">
        <title>Freshwater and sediment microbial communities from various areas in North America, analyzing microbe dynamics in response to fracking.</title>
        <authorList>
            <person name="Lamendella R."/>
        </authorList>
    </citation>
    <scope>NUCLEOTIDE SEQUENCE [LARGE SCALE GENOMIC DNA]</scope>
    <source>
        <strain evidence="1 2">175.2</strain>
    </source>
</reference>
<protein>
    <submittedName>
        <fullName evidence="1">Uncharacterized protein</fullName>
    </submittedName>
</protein>
<accession>A0A4V2V4Z6</accession>
<evidence type="ECO:0000313" key="2">
    <source>
        <dbReference type="Proteomes" id="UP000295097"/>
    </source>
</evidence>
<keyword evidence="2" id="KW-1185">Reference proteome</keyword>
<dbReference type="RefSeq" id="WP_132307612.1">
    <property type="nucleotide sequence ID" value="NZ_SMAR01000001.1"/>
</dbReference>
<dbReference type="EMBL" id="SMAR01000001">
    <property type="protein sequence ID" value="TCT45071.1"/>
    <property type="molecule type" value="Genomic_DNA"/>
</dbReference>
<sequence length="97" mass="10713">MTNGSDTTDELKRAIERRYQAICAAIEADAETGEKDSQLRDEIAELSALMIAYTDLTGGREAISDALGKQGETEGRDRSRLSLADRALKIMDQLHRN</sequence>
<name>A0A4V2V4Z6_9HYPH</name>
<gene>
    <name evidence="1" type="ORF">EDC90_1001212</name>
</gene>
<dbReference type="Proteomes" id="UP000295097">
    <property type="component" value="Unassembled WGS sequence"/>
</dbReference>
<dbReference type="OrthoDB" id="9936501at2"/>
<organism evidence="1 2">
    <name type="scientific">Martelella mediterranea</name>
    <dbReference type="NCBI Taxonomy" id="293089"/>
    <lineage>
        <taxon>Bacteria</taxon>
        <taxon>Pseudomonadati</taxon>
        <taxon>Pseudomonadota</taxon>
        <taxon>Alphaproteobacteria</taxon>
        <taxon>Hyphomicrobiales</taxon>
        <taxon>Aurantimonadaceae</taxon>
        <taxon>Martelella</taxon>
    </lineage>
</organism>
<proteinExistence type="predicted"/>
<dbReference type="AlphaFoldDB" id="A0A4V2V4Z6"/>